<comment type="caution">
    <text evidence="2">The sequence shown here is derived from an EMBL/GenBank/DDBJ whole genome shotgun (WGS) entry which is preliminary data.</text>
</comment>
<accession>A0A0G1QU36</accession>
<evidence type="ECO:0000259" key="1">
    <source>
        <dbReference type="Pfam" id="PF14528"/>
    </source>
</evidence>
<dbReference type="InterPro" id="IPR027434">
    <property type="entry name" value="Homing_endonucl"/>
</dbReference>
<sequence length="230" mass="26370">MPKAKIPRSNLLWSSDLAYAVGLITTDGNLSSDGRHVSLTSADKQLLSTFKKCLGKNNKLYINPPSSLSKKTVYRVQIGDVVLYSWLERIGLMPNKSLTIAELKIPNNYFRDFLRGHLDGDGSLIYYKDSYNTKINPKYVYTRFFVYFRSASEKHILWLRGRISKILGTHGSISALKSKTQKGSSQEFTLKFSTNEAKIIVNWIYYQQNLPCLKRKYKTARPFLKSFTSQ</sequence>
<organism evidence="2 3">
    <name type="scientific">Candidatus Woesebacteria bacterium GW2011_GWA1_45_8</name>
    <dbReference type="NCBI Taxonomy" id="1618559"/>
    <lineage>
        <taxon>Bacteria</taxon>
        <taxon>Candidatus Woeseibacteriota</taxon>
    </lineage>
</organism>
<protein>
    <submittedName>
        <fullName evidence="2">Intein-containing protein</fullName>
    </submittedName>
</protein>
<evidence type="ECO:0000313" key="3">
    <source>
        <dbReference type="Proteomes" id="UP000034653"/>
    </source>
</evidence>
<feature type="domain" description="Homing endonuclease LAGLIDADG" evidence="1">
    <location>
        <begin position="18"/>
        <end position="79"/>
    </location>
</feature>
<dbReference type="Gene3D" id="3.10.28.10">
    <property type="entry name" value="Homing endonucleases"/>
    <property type="match status" value="1"/>
</dbReference>
<reference evidence="2 3" key="1">
    <citation type="journal article" date="2015" name="Nature">
        <title>rRNA introns, odd ribosomes, and small enigmatic genomes across a large radiation of phyla.</title>
        <authorList>
            <person name="Brown C.T."/>
            <person name="Hug L.A."/>
            <person name="Thomas B.C."/>
            <person name="Sharon I."/>
            <person name="Castelle C.J."/>
            <person name="Singh A."/>
            <person name="Wilkins M.J."/>
            <person name="Williams K.H."/>
            <person name="Banfield J.F."/>
        </authorList>
    </citation>
    <scope>NUCLEOTIDE SEQUENCE [LARGE SCALE GENOMIC DNA]</scope>
</reference>
<dbReference type="Proteomes" id="UP000034653">
    <property type="component" value="Unassembled WGS sequence"/>
</dbReference>
<name>A0A0G1QU36_9BACT</name>
<dbReference type="GO" id="GO:0004519">
    <property type="term" value="F:endonuclease activity"/>
    <property type="evidence" value="ECO:0007669"/>
    <property type="project" value="InterPro"/>
</dbReference>
<dbReference type="SUPFAM" id="SSF55608">
    <property type="entry name" value="Homing endonucleases"/>
    <property type="match status" value="2"/>
</dbReference>
<evidence type="ECO:0000313" key="2">
    <source>
        <dbReference type="EMBL" id="KKU12135.1"/>
    </source>
</evidence>
<dbReference type="Pfam" id="PF14528">
    <property type="entry name" value="LAGLIDADG_3"/>
    <property type="match status" value="1"/>
</dbReference>
<gene>
    <name evidence="2" type="ORF">UX19_C0006G0011</name>
</gene>
<dbReference type="InterPro" id="IPR004860">
    <property type="entry name" value="LAGLIDADG_dom"/>
</dbReference>
<dbReference type="AlphaFoldDB" id="A0A0G1QU36"/>
<proteinExistence type="predicted"/>
<dbReference type="EMBL" id="LCLG01000006">
    <property type="protein sequence ID" value="KKU12135.1"/>
    <property type="molecule type" value="Genomic_DNA"/>
</dbReference>